<organism evidence="2 3">
    <name type="scientific">Zasmidium cellare ATCC 36951</name>
    <dbReference type="NCBI Taxonomy" id="1080233"/>
    <lineage>
        <taxon>Eukaryota</taxon>
        <taxon>Fungi</taxon>
        <taxon>Dikarya</taxon>
        <taxon>Ascomycota</taxon>
        <taxon>Pezizomycotina</taxon>
        <taxon>Dothideomycetes</taxon>
        <taxon>Dothideomycetidae</taxon>
        <taxon>Mycosphaerellales</taxon>
        <taxon>Mycosphaerellaceae</taxon>
        <taxon>Zasmidium</taxon>
    </lineage>
</organism>
<sequence length="651" mass="72653">MDGRNYYHNPPTAMSSSSFFDFDFDSSFHSDEDAHEQGIPTATSTTMTPTNQAETYQSPHLAPTPRYSSNLAPTFERNSYPAPSVVYNNPYPARLMPTYQPPNFQPRPPPTPMASVPTMRRSPYPTQFSFTPPPPSMPIDPALLTLSDAHFEPLLPGNELPAGPQLLEGLFGNALPQFAAVSGTAQAVNQLRKAIDFEHLMVESNVQGFQEAFVASLKHLQVTGAIADPEMVDTGRGRFTLDEMTWYERGAFGITPADFLIDPAESVQNFGSPPFKGKVDFLLGFLRVMEKYHDHSHGTSYQLGIVSKTIFDEFTVQIFQTKEGAEAAHTVWLFRECIGDYSSPDGWTESWRAFVERQGTQDTGQTSSSSVSDTFLFPKQHQNFDRSGPSYRNTSIGALSPPKRKQRGRPRKTASLPSFPTTAPSAHDIPPRHNWSGAQTKQDNAHHFQHLTDEEILSGSVHPDDIVGTLMLRLVPAHSNSELHERINALYARVDPDEPKNVTASSITKRWTLALQHICKRDGLDRKAEMDRYHRMRSSNGIPGGTGGGEGPPASKKRKASRMKGEEEEKAVVKREESPDADAKFEEDDDFVTPPARPPTCRRRMRKQVNYATALENFEGLEDDDEQDGDSRPAKRKKYAEEDDEGSEFEQ</sequence>
<feature type="region of interest" description="Disordered" evidence="1">
    <location>
        <begin position="536"/>
        <end position="651"/>
    </location>
</feature>
<evidence type="ECO:0000313" key="2">
    <source>
        <dbReference type="EMBL" id="KAF2160878.1"/>
    </source>
</evidence>
<dbReference type="RefSeq" id="XP_033661767.1">
    <property type="nucleotide sequence ID" value="XM_033809167.1"/>
</dbReference>
<gene>
    <name evidence="2" type="ORF">M409DRAFT_28758</name>
</gene>
<feature type="compositionally biased region" description="Gly residues" evidence="1">
    <location>
        <begin position="542"/>
        <end position="551"/>
    </location>
</feature>
<keyword evidence="3" id="KW-1185">Reference proteome</keyword>
<feature type="compositionally biased region" description="Basic residues" evidence="1">
    <location>
        <begin position="402"/>
        <end position="412"/>
    </location>
</feature>
<dbReference type="AlphaFoldDB" id="A0A6A6C3L2"/>
<feature type="compositionally biased region" description="Acidic residues" evidence="1">
    <location>
        <begin position="641"/>
        <end position="651"/>
    </location>
</feature>
<dbReference type="GeneID" id="54562439"/>
<accession>A0A6A6C3L2</accession>
<feature type="compositionally biased region" description="Acidic residues" evidence="1">
    <location>
        <begin position="619"/>
        <end position="628"/>
    </location>
</feature>
<proteinExistence type="predicted"/>
<protein>
    <submittedName>
        <fullName evidence="2">Uncharacterized protein</fullName>
    </submittedName>
</protein>
<dbReference type="OrthoDB" id="3647532at2759"/>
<name>A0A6A6C3L2_ZASCE</name>
<feature type="compositionally biased region" description="Basic and acidic residues" evidence="1">
    <location>
        <begin position="563"/>
        <end position="584"/>
    </location>
</feature>
<feature type="compositionally biased region" description="Polar residues" evidence="1">
    <location>
        <begin position="415"/>
        <end position="424"/>
    </location>
</feature>
<feature type="region of interest" description="Disordered" evidence="1">
    <location>
        <begin position="29"/>
        <end position="79"/>
    </location>
</feature>
<reference evidence="2" key="1">
    <citation type="journal article" date="2020" name="Stud. Mycol.">
        <title>101 Dothideomycetes genomes: a test case for predicting lifestyles and emergence of pathogens.</title>
        <authorList>
            <person name="Haridas S."/>
            <person name="Albert R."/>
            <person name="Binder M."/>
            <person name="Bloem J."/>
            <person name="Labutti K."/>
            <person name="Salamov A."/>
            <person name="Andreopoulos B."/>
            <person name="Baker S."/>
            <person name="Barry K."/>
            <person name="Bills G."/>
            <person name="Bluhm B."/>
            <person name="Cannon C."/>
            <person name="Castanera R."/>
            <person name="Culley D."/>
            <person name="Daum C."/>
            <person name="Ezra D."/>
            <person name="Gonzalez J."/>
            <person name="Henrissat B."/>
            <person name="Kuo A."/>
            <person name="Liang C."/>
            <person name="Lipzen A."/>
            <person name="Lutzoni F."/>
            <person name="Magnuson J."/>
            <person name="Mondo S."/>
            <person name="Nolan M."/>
            <person name="Ohm R."/>
            <person name="Pangilinan J."/>
            <person name="Park H.-J."/>
            <person name="Ramirez L."/>
            <person name="Alfaro M."/>
            <person name="Sun H."/>
            <person name="Tritt A."/>
            <person name="Yoshinaga Y."/>
            <person name="Zwiers L.-H."/>
            <person name="Turgeon B."/>
            <person name="Goodwin S."/>
            <person name="Spatafora J."/>
            <person name="Crous P."/>
            <person name="Grigoriev I."/>
        </authorList>
    </citation>
    <scope>NUCLEOTIDE SEQUENCE</scope>
    <source>
        <strain evidence="2">ATCC 36951</strain>
    </source>
</reference>
<evidence type="ECO:0000256" key="1">
    <source>
        <dbReference type="SAM" id="MobiDB-lite"/>
    </source>
</evidence>
<feature type="compositionally biased region" description="Low complexity" evidence="1">
    <location>
        <begin position="41"/>
        <end position="50"/>
    </location>
</feature>
<dbReference type="Proteomes" id="UP000799537">
    <property type="component" value="Unassembled WGS sequence"/>
</dbReference>
<dbReference type="EMBL" id="ML993623">
    <property type="protein sequence ID" value="KAF2160878.1"/>
    <property type="molecule type" value="Genomic_DNA"/>
</dbReference>
<evidence type="ECO:0000313" key="3">
    <source>
        <dbReference type="Proteomes" id="UP000799537"/>
    </source>
</evidence>
<feature type="region of interest" description="Disordered" evidence="1">
    <location>
        <begin position="382"/>
        <end position="439"/>
    </location>
</feature>